<dbReference type="RefSeq" id="WP_069923460.1">
    <property type="nucleotide sequence ID" value="NZ_MEHK01000001.1"/>
</dbReference>
<dbReference type="EMBL" id="MEHK01000001">
    <property type="protein sequence ID" value="OEJ35274.1"/>
    <property type="molecule type" value="Genomic_DNA"/>
</dbReference>
<organism evidence="3 4">
    <name type="scientific">Streptomyces subrutilus</name>
    <dbReference type="NCBI Taxonomy" id="36818"/>
    <lineage>
        <taxon>Bacteria</taxon>
        <taxon>Bacillati</taxon>
        <taxon>Actinomycetota</taxon>
        <taxon>Actinomycetes</taxon>
        <taxon>Kitasatosporales</taxon>
        <taxon>Streptomycetaceae</taxon>
        <taxon>Streptomyces</taxon>
    </lineage>
</organism>
<dbReference type="PANTHER" id="PTHR35526:SF3">
    <property type="entry name" value="ANTI-SIGMA-F FACTOR RSBW"/>
    <property type="match status" value="1"/>
</dbReference>
<dbReference type="InterPro" id="IPR050267">
    <property type="entry name" value="Anti-sigma-factor_SerPK"/>
</dbReference>
<name>A0A1E5Q078_9ACTN</name>
<dbReference type="InterPro" id="IPR003594">
    <property type="entry name" value="HATPase_dom"/>
</dbReference>
<dbReference type="GO" id="GO:0004674">
    <property type="term" value="F:protein serine/threonine kinase activity"/>
    <property type="evidence" value="ECO:0007669"/>
    <property type="project" value="UniProtKB-KW"/>
</dbReference>
<protein>
    <recommendedName>
        <fullName evidence="2">Histidine kinase/HSP90-like ATPase domain-containing protein</fullName>
    </recommendedName>
</protein>
<sequence>MSTVVLDQPLSRAAQPSTSARAATRAFLARIARLRAPAQVGSMDAVLLVVSELVTNAIRHTDGPGALRLKLLDHSIDVCVTDRSPQHPQPRTPSTDGAGGWGWHLIKRLATHTRIKPMPEGGKTICAELPW</sequence>
<gene>
    <name evidence="3" type="ORF">BGK67_31795</name>
</gene>
<dbReference type="Proteomes" id="UP000095705">
    <property type="component" value="Unassembled WGS sequence"/>
</dbReference>
<dbReference type="SUPFAM" id="SSF55874">
    <property type="entry name" value="ATPase domain of HSP90 chaperone/DNA topoisomerase II/histidine kinase"/>
    <property type="match status" value="1"/>
</dbReference>
<dbReference type="PANTHER" id="PTHR35526">
    <property type="entry name" value="ANTI-SIGMA-F FACTOR RSBW-RELATED"/>
    <property type="match status" value="1"/>
</dbReference>
<accession>A0A1E5Q078</accession>
<dbReference type="CDD" id="cd16936">
    <property type="entry name" value="HATPase_RsbW-like"/>
    <property type="match status" value="1"/>
</dbReference>
<keyword evidence="4" id="KW-1185">Reference proteome</keyword>
<dbReference type="InterPro" id="IPR036890">
    <property type="entry name" value="HATPase_C_sf"/>
</dbReference>
<keyword evidence="1" id="KW-0808">Transferase</keyword>
<proteinExistence type="predicted"/>
<evidence type="ECO:0000259" key="2">
    <source>
        <dbReference type="Pfam" id="PF13581"/>
    </source>
</evidence>
<reference evidence="3 4" key="1">
    <citation type="submission" date="2016-08" db="EMBL/GenBank/DDBJ databases">
        <title>The complete genome of Streptomyces subrutilus 10-1-1.</title>
        <authorList>
            <person name="Chen X."/>
        </authorList>
    </citation>
    <scope>NUCLEOTIDE SEQUENCE [LARGE SCALE GENOMIC DNA]</scope>
    <source>
        <strain evidence="3 4">10-1-1</strain>
    </source>
</reference>
<dbReference type="AlphaFoldDB" id="A0A1E5Q078"/>
<feature type="domain" description="Histidine kinase/HSP90-like ATPase" evidence="2">
    <location>
        <begin position="22"/>
        <end position="124"/>
    </location>
</feature>
<dbReference type="STRING" id="36818.BGK67_31795"/>
<comment type="caution">
    <text evidence="3">The sequence shown here is derived from an EMBL/GenBank/DDBJ whole genome shotgun (WGS) entry which is preliminary data.</text>
</comment>
<keyword evidence="1" id="KW-0418">Kinase</keyword>
<keyword evidence="1" id="KW-0723">Serine/threonine-protein kinase</keyword>
<dbReference type="Pfam" id="PF13581">
    <property type="entry name" value="HATPase_c_2"/>
    <property type="match status" value="1"/>
</dbReference>
<evidence type="ECO:0000256" key="1">
    <source>
        <dbReference type="ARBA" id="ARBA00022527"/>
    </source>
</evidence>
<evidence type="ECO:0000313" key="3">
    <source>
        <dbReference type="EMBL" id="OEJ35274.1"/>
    </source>
</evidence>
<evidence type="ECO:0000313" key="4">
    <source>
        <dbReference type="Proteomes" id="UP000095705"/>
    </source>
</evidence>
<dbReference type="Gene3D" id="3.30.565.10">
    <property type="entry name" value="Histidine kinase-like ATPase, C-terminal domain"/>
    <property type="match status" value="1"/>
</dbReference>